<evidence type="ECO:0008006" key="5">
    <source>
        <dbReference type="Google" id="ProtNLM"/>
    </source>
</evidence>
<keyword evidence="4" id="KW-1185">Reference proteome</keyword>
<dbReference type="Proteomes" id="UP000479293">
    <property type="component" value="Unassembled WGS sequence"/>
</dbReference>
<dbReference type="AlphaFoldDB" id="A0A7C9BBU3"/>
<evidence type="ECO:0000256" key="2">
    <source>
        <dbReference type="SAM" id="SignalP"/>
    </source>
</evidence>
<feature type="signal peptide" evidence="2">
    <location>
        <begin position="1"/>
        <end position="23"/>
    </location>
</feature>
<dbReference type="EMBL" id="WHLY01000002">
    <property type="protein sequence ID" value="MPR35102.1"/>
    <property type="molecule type" value="Genomic_DNA"/>
</dbReference>
<protein>
    <recommendedName>
        <fullName evidence="5">Quinol oxidase subunit 4</fullName>
    </recommendedName>
</protein>
<keyword evidence="2" id="KW-0732">Signal</keyword>
<gene>
    <name evidence="3" type="ORF">GBK04_17535</name>
</gene>
<sequence>MKIVQLAGTVLLSAVLLSGCGPATEQKQSPNSEINGATPTGTEESRAAIGVGEGNQDEQGGYPKNQANLHPDSTRKDTIRKRQ</sequence>
<dbReference type="PROSITE" id="PS51257">
    <property type="entry name" value="PROKAR_LIPOPROTEIN"/>
    <property type="match status" value="1"/>
</dbReference>
<feature type="chain" id="PRO_5028990835" description="Quinol oxidase subunit 4" evidence="2">
    <location>
        <begin position="24"/>
        <end position="83"/>
    </location>
</feature>
<comment type="caution">
    <text evidence="3">The sequence shown here is derived from an EMBL/GenBank/DDBJ whole genome shotgun (WGS) entry which is preliminary data.</text>
</comment>
<accession>A0A7C9BBU3</accession>
<feature type="region of interest" description="Disordered" evidence="1">
    <location>
        <begin position="20"/>
        <end position="83"/>
    </location>
</feature>
<organism evidence="3 4">
    <name type="scientific">Salmonirosea aquatica</name>
    <dbReference type="NCBI Taxonomy" id="2654236"/>
    <lineage>
        <taxon>Bacteria</taxon>
        <taxon>Pseudomonadati</taxon>
        <taxon>Bacteroidota</taxon>
        <taxon>Cytophagia</taxon>
        <taxon>Cytophagales</taxon>
        <taxon>Spirosomataceae</taxon>
        <taxon>Salmonirosea</taxon>
    </lineage>
</organism>
<proteinExistence type="predicted"/>
<feature type="compositionally biased region" description="Polar residues" evidence="1">
    <location>
        <begin position="25"/>
        <end position="42"/>
    </location>
</feature>
<reference evidence="3 4" key="1">
    <citation type="submission" date="2019-10" db="EMBL/GenBank/DDBJ databases">
        <title>Draft Genome Sequence of Cytophagaceae sp. SJW1-29.</title>
        <authorList>
            <person name="Choi A."/>
        </authorList>
    </citation>
    <scope>NUCLEOTIDE SEQUENCE [LARGE SCALE GENOMIC DNA]</scope>
    <source>
        <strain evidence="3 4">SJW1-29</strain>
    </source>
</reference>
<evidence type="ECO:0000256" key="1">
    <source>
        <dbReference type="SAM" id="MobiDB-lite"/>
    </source>
</evidence>
<evidence type="ECO:0000313" key="4">
    <source>
        <dbReference type="Proteomes" id="UP000479293"/>
    </source>
</evidence>
<evidence type="ECO:0000313" key="3">
    <source>
        <dbReference type="EMBL" id="MPR35102.1"/>
    </source>
</evidence>
<name>A0A7C9BBU3_9BACT</name>
<dbReference type="RefSeq" id="WP_152761863.1">
    <property type="nucleotide sequence ID" value="NZ_WHLY01000002.1"/>
</dbReference>